<dbReference type="EMBL" id="JACYCF010000003">
    <property type="protein sequence ID" value="KAF8759028.1"/>
    <property type="molecule type" value="Genomic_DNA"/>
</dbReference>
<sequence>MSLPTRCLPPLHSQGYDASRVDLPDIKFEYVYALFTQLPAEDIECGVLAVVTIASAPLRPDRECRQTEVLLHWGVIWEVFVGIAKMRENTLNDTEWCNV</sequence>
<dbReference type="Proteomes" id="UP000614334">
    <property type="component" value="Unassembled WGS sequence"/>
</dbReference>
<proteinExistence type="predicted"/>
<name>A0A8H7IJ14_9AGAM</name>
<reference evidence="1" key="1">
    <citation type="submission" date="2020-09" db="EMBL/GenBank/DDBJ databases">
        <title>Comparative genome analyses of four rice-infecting Rhizoctonia solani isolates reveal extensive enrichment of homogalacturonan modification genes.</title>
        <authorList>
            <person name="Lee D.-Y."/>
            <person name="Jeon J."/>
            <person name="Kim K.-T."/>
            <person name="Cheong K."/>
            <person name="Song H."/>
            <person name="Choi G."/>
            <person name="Ko J."/>
            <person name="Opiyo S.O."/>
            <person name="Zuo S."/>
            <person name="Madhav S."/>
            <person name="Lee Y.-H."/>
            <person name="Wang G.-L."/>
        </authorList>
    </citation>
    <scope>NUCLEOTIDE SEQUENCE</scope>
    <source>
        <strain evidence="1">AG1-IA B2</strain>
    </source>
</reference>
<comment type="caution">
    <text evidence="1">The sequence shown here is derived from an EMBL/GenBank/DDBJ whole genome shotgun (WGS) entry which is preliminary data.</text>
</comment>
<organism evidence="1 2">
    <name type="scientific">Rhizoctonia solani</name>
    <dbReference type="NCBI Taxonomy" id="456999"/>
    <lineage>
        <taxon>Eukaryota</taxon>
        <taxon>Fungi</taxon>
        <taxon>Dikarya</taxon>
        <taxon>Basidiomycota</taxon>
        <taxon>Agaricomycotina</taxon>
        <taxon>Agaricomycetes</taxon>
        <taxon>Cantharellales</taxon>
        <taxon>Ceratobasidiaceae</taxon>
        <taxon>Rhizoctonia</taxon>
    </lineage>
</organism>
<gene>
    <name evidence="1" type="ORF">RHS01_02592</name>
</gene>
<evidence type="ECO:0000313" key="1">
    <source>
        <dbReference type="EMBL" id="KAF8759028.1"/>
    </source>
</evidence>
<dbReference type="AlphaFoldDB" id="A0A8H7IJ14"/>
<evidence type="ECO:0000313" key="2">
    <source>
        <dbReference type="Proteomes" id="UP000614334"/>
    </source>
</evidence>
<accession>A0A8H7IJ14</accession>
<protein>
    <submittedName>
        <fullName evidence="1">Uncharacterized protein</fullName>
    </submittedName>
</protein>